<feature type="binding site" description="axial binding residue" evidence="13">
    <location>
        <position position="447"/>
    </location>
    <ligand>
        <name>heme</name>
        <dbReference type="ChEBI" id="CHEBI:30413"/>
    </ligand>
    <ligandPart>
        <name>Fe</name>
        <dbReference type="ChEBI" id="CHEBI:18248"/>
    </ligandPart>
</feature>
<keyword evidence="8" id="KW-0492">Microsome</keyword>
<dbReference type="PANTHER" id="PTHR24292">
    <property type="entry name" value="CYTOCHROME P450"/>
    <property type="match status" value="1"/>
</dbReference>
<evidence type="ECO:0000256" key="10">
    <source>
        <dbReference type="ARBA" id="ARBA00023004"/>
    </source>
</evidence>
<keyword evidence="9 14" id="KW-0560">Oxidoreductase</keyword>
<keyword evidence="11 14" id="KW-0503">Monooxygenase</keyword>
<evidence type="ECO:0000313" key="16">
    <source>
        <dbReference type="Proteomes" id="UP001258017"/>
    </source>
</evidence>
<name>A0AAD9RLF3_9HYME</name>
<organism evidence="15 16">
    <name type="scientific">Odynerus spinipes</name>
    <dbReference type="NCBI Taxonomy" id="1348599"/>
    <lineage>
        <taxon>Eukaryota</taxon>
        <taxon>Metazoa</taxon>
        <taxon>Ecdysozoa</taxon>
        <taxon>Arthropoda</taxon>
        <taxon>Hexapoda</taxon>
        <taxon>Insecta</taxon>
        <taxon>Pterygota</taxon>
        <taxon>Neoptera</taxon>
        <taxon>Endopterygota</taxon>
        <taxon>Hymenoptera</taxon>
        <taxon>Apocrita</taxon>
        <taxon>Aculeata</taxon>
        <taxon>Vespoidea</taxon>
        <taxon>Vespidae</taxon>
        <taxon>Eumeninae</taxon>
        <taxon>Odynerus</taxon>
    </lineage>
</organism>
<keyword evidence="10 13" id="KW-0408">Iron</keyword>
<reference evidence="15" key="1">
    <citation type="submission" date="2021-08" db="EMBL/GenBank/DDBJ databases">
        <authorList>
            <person name="Misof B."/>
            <person name="Oliver O."/>
            <person name="Podsiadlowski L."/>
            <person name="Donath A."/>
            <person name="Peters R."/>
            <person name="Mayer C."/>
            <person name="Rust J."/>
            <person name="Gunkel S."/>
            <person name="Lesny P."/>
            <person name="Martin S."/>
            <person name="Oeyen J.P."/>
            <person name="Petersen M."/>
            <person name="Panagiotis P."/>
            <person name="Wilbrandt J."/>
            <person name="Tanja T."/>
        </authorList>
    </citation>
    <scope>NUCLEOTIDE SEQUENCE</scope>
    <source>
        <strain evidence="15">GBR_01_08_01A</strain>
        <tissue evidence="15">Thorax + abdomen</tissue>
    </source>
</reference>
<dbReference type="EMBL" id="JAIFRP010000038">
    <property type="protein sequence ID" value="KAK2581940.1"/>
    <property type="molecule type" value="Genomic_DNA"/>
</dbReference>
<dbReference type="InterPro" id="IPR017972">
    <property type="entry name" value="Cyt_P450_CS"/>
</dbReference>
<proteinExistence type="inferred from homology"/>
<comment type="similarity">
    <text evidence="4 14">Belongs to the cytochrome P450 family.</text>
</comment>
<dbReference type="AlphaFoldDB" id="A0AAD9RLF3"/>
<evidence type="ECO:0000256" key="7">
    <source>
        <dbReference type="ARBA" id="ARBA00022824"/>
    </source>
</evidence>
<dbReference type="GO" id="GO:0020037">
    <property type="term" value="F:heme binding"/>
    <property type="evidence" value="ECO:0007669"/>
    <property type="project" value="InterPro"/>
</dbReference>
<evidence type="ECO:0000256" key="4">
    <source>
        <dbReference type="ARBA" id="ARBA00010617"/>
    </source>
</evidence>
<keyword evidence="5 13" id="KW-0349">Heme</keyword>
<evidence type="ECO:0000256" key="5">
    <source>
        <dbReference type="ARBA" id="ARBA00022617"/>
    </source>
</evidence>
<evidence type="ECO:0000256" key="8">
    <source>
        <dbReference type="ARBA" id="ARBA00022848"/>
    </source>
</evidence>
<evidence type="ECO:0000256" key="2">
    <source>
        <dbReference type="ARBA" id="ARBA00004174"/>
    </source>
</evidence>
<dbReference type="InterPro" id="IPR001128">
    <property type="entry name" value="Cyt_P450"/>
</dbReference>
<evidence type="ECO:0000313" key="15">
    <source>
        <dbReference type="EMBL" id="KAK2581940.1"/>
    </source>
</evidence>
<evidence type="ECO:0000256" key="12">
    <source>
        <dbReference type="ARBA" id="ARBA00023136"/>
    </source>
</evidence>
<evidence type="ECO:0000256" key="6">
    <source>
        <dbReference type="ARBA" id="ARBA00022723"/>
    </source>
</evidence>
<dbReference type="Pfam" id="PF00067">
    <property type="entry name" value="p450"/>
    <property type="match status" value="1"/>
</dbReference>
<gene>
    <name evidence="15" type="ORF">KPH14_002389</name>
</gene>
<keyword evidence="12" id="KW-0472">Membrane</keyword>
<evidence type="ECO:0000256" key="14">
    <source>
        <dbReference type="RuleBase" id="RU000461"/>
    </source>
</evidence>
<dbReference type="PROSITE" id="PS00086">
    <property type="entry name" value="CYTOCHROME_P450"/>
    <property type="match status" value="1"/>
</dbReference>
<dbReference type="GO" id="GO:0005789">
    <property type="term" value="C:endoplasmic reticulum membrane"/>
    <property type="evidence" value="ECO:0007669"/>
    <property type="project" value="UniProtKB-SubCell"/>
</dbReference>
<dbReference type="PRINTS" id="PR00385">
    <property type="entry name" value="P450"/>
</dbReference>
<dbReference type="PRINTS" id="PR00463">
    <property type="entry name" value="EP450I"/>
</dbReference>
<dbReference type="GO" id="GO:0016705">
    <property type="term" value="F:oxidoreductase activity, acting on paired donors, with incorporation or reduction of molecular oxygen"/>
    <property type="evidence" value="ECO:0007669"/>
    <property type="project" value="InterPro"/>
</dbReference>
<sequence>MSILVVSLILGGLLALYLYWKWTYNYWERRGVPTAPGVVPIAGNLLPIFLFRTNLSEITNVWYHAFKDSSMVGYYDGMTPGLLLRDPDLVKAVLQTEFPKFHENATKVDRKLDPLMAKNPFFTYGEEWMTGRKRLTYAFSSMRLKILSETVRNVCKKFDAFLESKIAPGERVAFEMKDLYARFTGEVVANAGFGIEGYCFEDKPNPHSFREIGRQIFEPSTGLGMLQAIVFFIPILNKVCKVKFVTKEVDHFFRTIVKQVIETRRGESEKRNDFFQLMVDLEKSEGEKFDEETLTGHALSFFVDGYETSSTTLSFITFELSRNPDIQDKVRQEIQRVLAKHNGEITYESLKEMTYLDQVICESQRLNTILNQMSKICTSTCELRGNDGLTCRVEPGTKIIVPVYDLQRDPKYWPDPETFDPDRWSDERKTTVNKFCYLPFGEGPRICVGMRMALLQTKAGLVTLLRRYKIERNPKTAYPLKINLFGILSAPEDGLWTYLKRL</sequence>
<dbReference type="PANTHER" id="PTHR24292:SF104">
    <property type="entry name" value="CYTOCHROME P450 308A1-RELATED"/>
    <property type="match status" value="1"/>
</dbReference>
<keyword evidence="7" id="KW-0256">Endoplasmic reticulum</keyword>
<comment type="cofactor">
    <cofactor evidence="1 13">
        <name>heme</name>
        <dbReference type="ChEBI" id="CHEBI:30413"/>
    </cofactor>
</comment>
<comment type="caution">
    <text evidence="15">The sequence shown here is derived from an EMBL/GenBank/DDBJ whole genome shotgun (WGS) entry which is preliminary data.</text>
</comment>
<evidence type="ECO:0008006" key="17">
    <source>
        <dbReference type="Google" id="ProtNLM"/>
    </source>
</evidence>
<dbReference type="FunFam" id="1.10.630.10:FF:000042">
    <property type="entry name" value="Cytochrome P450"/>
    <property type="match status" value="1"/>
</dbReference>
<evidence type="ECO:0000256" key="9">
    <source>
        <dbReference type="ARBA" id="ARBA00023002"/>
    </source>
</evidence>
<reference evidence="15" key="2">
    <citation type="journal article" date="2023" name="Commun. Biol.">
        <title>Intrasexual cuticular hydrocarbon dimorphism in a wasp sheds light on hydrocarbon biosynthesis genes in Hymenoptera.</title>
        <authorList>
            <person name="Moris V.C."/>
            <person name="Podsiadlowski L."/>
            <person name="Martin S."/>
            <person name="Oeyen J.P."/>
            <person name="Donath A."/>
            <person name="Petersen M."/>
            <person name="Wilbrandt J."/>
            <person name="Misof B."/>
            <person name="Liedtke D."/>
            <person name="Thamm M."/>
            <person name="Scheiner R."/>
            <person name="Schmitt T."/>
            <person name="Niehuis O."/>
        </authorList>
    </citation>
    <scope>NUCLEOTIDE SEQUENCE</scope>
    <source>
        <strain evidence="15">GBR_01_08_01A</strain>
    </source>
</reference>
<dbReference type="Proteomes" id="UP001258017">
    <property type="component" value="Unassembled WGS sequence"/>
</dbReference>
<keyword evidence="16" id="KW-1185">Reference proteome</keyword>
<dbReference type="GO" id="GO:0004497">
    <property type="term" value="F:monooxygenase activity"/>
    <property type="evidence" value="ECO:0007669"/>
    <property type="project" value="UniProtKB-KW"/>
</dbReference>
<evidence type="ECO:0000256" key="3">
    <source>
        <dbReference type="ARBA" id="ARBA00004406"/>
    </source>
</evidence>
<dbReference type="CDD" id="cd11056">
    <property type="entry name" value="CYP6-like"/>
    <property type="match status" value="1"/>
</dbReference>
<dbReference type="GO" id="GO:0005506">
    <property type="term" value="F:iron ion binding"/>
    <property type="evidence" value="ECO:0007669"/>
    <property type="project" value="InterPro"/>
</dbReference>
<dbReference type="SUPFAM" id="SSF48264">
    <property type="entry name" value="Cytochrome P450"/>
    <property type="match status" value="1"/>
</dbReference>
<dbReference type="InterPro" id="IPR050476">
    <property type="entry name" value="Insect_CytP450_Detox"/>
</dbReference>
<keyword evidence="6 13" id="KW-0479">Metal-binding</keyword>
<dbReference type="Gene3D" id="1.10.630.10">
    <property type="entry name" value="Cytochrome P450"/>
    <property type="match status" value="1"/>
</dbReference>
<protein>
    <recommendedName>
        <fullName evidence="17">Cytochrome P450</fullName>
    </recommendedName>
</protein>
<evidence type="ECO:0000256" key="11">
    <source>
        <dbReference type="ARBA" id="ARBA00023033"/>
    </source>
</evidence>
<accession>A0AAD9RLF3</accession>
<dbReference type="InterPro" id="IPR002401">
    <property type="entry name" value="Cyt_P450_E_grp-I"/>
</dbReference>
<comment type="subcellular location">
    <subcellularLocation>
        <location evidence="3">Endoplasmic reticulum membrane</location>
        <topology evidence="3">Peripheral membrane protein</topology>
    </subcellularLocation>
    <subcellularLocation>
        <location evidence="2">Microsome membrane</location>
        <topology evidence="2">Peripheral membrane protein</topology>
    </subcellularLocation>
</comment>
<evidence type="ECO:0000256" key="1">
    <source>
        <dbReference type="ARBA" id="ARBA00001971"/>
    </source>
</evidence>
<evidence type="ECO:0000256" key="13">
    <source>
        <dbReference type="PIRSR" id="PIRSR602401-1"/>
    </source>
</evidence>
<dbReference type="InterPro" id="IPR036396">
    <property type="entry name" value="Cyt_P450_sf"/>
</dbReference>